<reference evidence="2" key="1">
    <citation type="submission" date="2016-11" db="EMBL/GenBank/DDBJ databases">
        <authorList>
            <person name="Varghese N."/>
            <person name="Submissions S."/>
        </authorList>
    </citation>
    <scope>NUCLEOTIDE SEQUENCE [LARGE SCALE GENOMIC DNA]</scope>
    <source>
        <strain evidence="2">DSM 26884</strain>
    </source>
</reference>
<organism evidence="1 2">
    <name type="scientific">Bacteroides stercorirosoris</name>
    <dbReference type="NCBI Taxonomy" id="871324"/>
    <lineage>
        <taxon>Bacteria</taxon>
        <taxon>Pseudomonadati</taxon>
        <taxon>Bacteroidota</taxon>
        <taxon>Bacteroidia</taxon>
        <taxon>Bacteroidales</taxon>
        <taxon>Bacteroidaceae</taxon>
        <taxon>Bacteroides</taxon>
    </lineage>
</organism>
<keyword evidence="2" id="KW-1185">Reference proteome</keyword>
<dbReference type="RefSeq" id="WP_025836039.1">
    <property type="nucleotide sequence ID" value="NZ_FQZN01000075.1"/>
</dbReference>
<dbReference type="Proteomes" id="UP000184192">
    <property type="component" value="Unassembled WGS sequence"/>
</dbReference>
<evidence type="ECO:0000313" key="1">
    <source>
        <dbReference type="EMBL" id="SHJ81680.1"/>
    </source>
</evidence>
<proteinExistence type="predicted"/>
<protein>
    <submittedName>
        <fullName evidence="1">Uncharacterized protein</fullName>
    </submittedName>
</protein>
<gene>
    <name evidence="1" type="ORF">SAMN05444350_1752</name>
</gene>
<dbReference type="GeneID" id="92715018"/>
<evidence type="ECO:0000313" key="2">
    <source>
        <dbReference type="Proteomes" id="UP000184192"/>
    </source>
</evidence>
<dbReference type="EMBL" id="FQZN01000075">
    <property type="protein sequence ID" value="SHJ81680.1"/>
    <property type="molecule type" value="Genomic_DNA"/>
</dbReference>
<dbReference type="AlphaFoldDB" id="A0A1M6MEA4"/>
<dbReference type="eggNOG" id="ENOG502ZZMU">
    <property type="taxonomic scope" value="Bacteria"/>
</dbReference>
<name>A0A1M6MEA4_9BACE</name>
<sequence>MSIELMKEDGYDIQIERAENRINILLVENEAFDGRMIVKAGEREEFLTPWVRKLIGQKKEAGLKGTTHLARLLNRSIAFEKGKNEKGFISPESLNSEIIKLRKEMLNERKEDGKKEIPG</sequence>
<accession>A0A1M6MEA4</accession>